<dbReference type="RefSeq" id="WP_208132551.1">
    <property type="nucleotide sequence ID" value="NZ_BAABGQ010000004.1"/>
</dbReference>
<dbReference type="InterPro" id="IPR008948">
    <property type="entry name" value="L-Aspartase-like"/>
</dbReference>
<comment type="caution">
    <text evidence="1">The sequence shown here is derived from an EMBL/GenBank/DDBJ whole genome shotgun (WGS) entry which is preliminary data.</text>
</comment>
<dbReference type="Gene3D" id="1.10.275.10">
    <property type="entry name" value="Fumarase/aspartase (N-terminal domain)"/>
    <property type="match status" value="1"/>
</dbReference>
<reference evidence="2" key="1">
    <citation type="journal article" date="2019" name="Int. J. Syst. Evol. Microbiol.">
        <title>The Global Catalogue of Microorganisms (GCM) 10K type strain sequencing project: providing services to taxonomists for standard genome sequencing and annotation.</title>
        <authorList>
            <consortium name="The Broad Institute Genomics Platform"/>
            <consortium name="The Broad Institute Genome Sequencing Center for Infectious Disease"/>
            <person name="Wu L."/>
            <person name="Ma J."/>
        </authorList>
    </citation>
    <scope>NUCLEOTIDE SEQUENCE [LARGE SCALE GENOMIC DNA]</scope>
    <source>
        <strain evidence="2">JCM 17841</strain>
    </source>
</reference>
<dbReference type="Proteomes" id="UP001501243">
    <property type="component" value="Unassembled WGS sequence"/>
</dbReference>
<dbReference type="PANTHER" id="PTHR10362">
    <property type="entry name" value="HISTIDINE AMMONIA-LYASE"/>
    <property type="match status" value="1"/>
</dbReference>
<dbReference type="InterPro" id="IPR001106">
    <property type="entry name" value="Aromatic_Lyase"/>
</dbReference>
<accession>A0ABP8PZ85</accession>
<dbReference type="SUPFAM" id="SSF48557">
    <property type="entry name" value="L-aspartase-like"/>
    <property type="match status" value="1"/>
</dbReference>
<proteinExistence type="predicted"/>
<sequence>MPYLYPTQPLTLASLADLLHTKDTVRLSPEAEQRISTGHTFLRQRLEPASSPDAVSNHDFFARLPDAGLPPAEQAQWQANLLMSHAAGTCPEVPTTLVRRMLLLKAHSLSQGRNGVALPTVRRLLDFFNRDVWPVVYEQGSLGAYGDQAPLAHLCLPLLGLGEVNYQGYRLAAADVLGLFSWEPLPLQAQEGLALLGGNQFMLAYTTEALERATRLLRAADVIAALSSDVFGASAEPLHEALHRVRMHAGPVTVARRLREVLEGSQLPAQAWAQAVPAELDPQAFRCVPQVHGASRDALAYVSQVVENECNAVTGQALIFPEENLLLHGASLPGQPLPLVLDHLAMAISGLGSLSERRTAHLVAGQRQLPRYLAADQALNFGLLSLPHSAASLVSQNKQLCSPSSITESGTGDFGPLSTGATAAAEARRVVENVEQILGIELLAAAQALDFRRPARSSPALEAVVAAFREVVTFVPHDRVLAPDLHRAARFVREYDWA</sequence>
<evidence type="ECO:0000313" key="1">
    <source>
        <dbReference type="EMBL" id="GAA4495147.1"/>
    </source>
</evidence>
<dbReference type="Pfam" id="PF00221">
    <property type="entry name" value="Lyase_aromatic"/>
    <property type="match status" value="1"/>
</dbReference>
<dbReference type="CDD" id="cd00332">
    <property type="entry name" value="PAL-HAL"/>
    <property type="match status" value="1"/>
</dbReference>
<dbReference type="EMBL" id="BAABGQ010000004">
    <property type="protein sequence ID" value="GAA4495147.1"/>
    <property type="molecule type" value="Genomic_DNA"/>
</dbReference>
<organism evidence="1 2">
    <name type="scientific">Hymenobacter ginsengisoli</name>
    <dbReference type="NCBI Taxonomy" id="1051626"/>
    <lineage>
        <taxon>Bacteria</taxon>
        <taxon>Pseudomonadati</taxon>
        <taxon>Bacteroidota</taxon>
        <taxon>Cytophagia</taxon>
        <taxon>Cytophagales</taxon>
        <taxon>Hymenobacteraceae</taxon>
        <taxon>Hymenobacter</taxon>
    </lineage>
</organism>
<evidence type="ECO:0000313" key="2">
    <source>
        <dbReference type="Proteomes" id="UP001501243"/>
    </source>
</evidence>
<dbReference type="Gene3D" id="1.20.200.10">
    <property type="entry name" value="Fumarase/aspartase (Central domain)"/>
    <property type="match status" value="1"/>
</dbReference>
<dbReference type="InterPro" id="IPR024083">
    <property type="entry name" value="Fumarase/histidase_N"/>
</dbReference>
<keyword evidence="2" id="KW-1185">Reference proteome</keyword>
<protein>
    <submittedName>
        <fullName evidence="1">Histidine ammonia-lyase</fullName>
    </submittedName>
</protein>
<name>A0ABP8PZ85_9BACT</name>
<gene>
    <name evidence="1" type="primary">hutH</name>
    <name evidence="1" type="ORF">GCM10023172_06380</name>
</gene>